<feature type="transmembrane region" description="Helical" evidence="7">
    <location>
        <begin position="414"/>
        <end position="435"/>
    </location>
</feature>
<keyword evidence="10" id="KW-1185">Reference proteome</keyword>
<dbReference type="CDD" id="cd17330">
    <property type="entry name" value="MFS_SLC46_TetA_like"/>
    <property type="match status" value="1"/>
</dbReference>
<organism evidence="9 10">
    <name type="scientific">Extremus antarcticus</name>
    <dbReference type="NCBI Taxonomy" id="702011"/>
    <lineage>
        <taxon>Eukaryota</taxon>
        <taxon>Fungi</taxon>
        <taxon>Dikarya</taxon>
        <taxon>Ascomycota</taxon>
        <taxon>Pezizomycotina</taxon>
        <taxon>Dothideomycetes</taxon>
        <taxon>Dothideomycetidae</taxon>
        <taxon>Mycosphaerellales</taxon>
        <taxon>Extremaceae</taxon>
        <taxon>Extremus</taxon>
    </lineage>
</organism>
<feature type="transmembrane region" description="Helical" evidence="7">
    <location>
        <begin position="86"/>
        <end position="104"/>
    </location>
</feature>
<comment type="subcellular location">
    <subcellularLocation>
        <location evidence="1">Membrane</location>
        <topology evidence="1">Multi-pass membrane protein</topology>
    </subcellularLocation>
</comment>
<feature type="region of interest" description="Disordered" evidence="6">
    <location>
        <begin position="266"/>
        <end position="289"/>
    </location>
</feature>
<sequence length="646" mass="70145">MPAPKARRERKLPVQQLSILAICRFAEPIASTSLFPYLPEMVKSFGVAEDEIGKWAGICSSMFSLCQAVTGIPWGRFSDVFGRKPAILLGLCSTMITSLMWGFSTNLPMAIVARGLAGAGNGNVGIIRTTVAEMVPFKELQPRAFSLMPLVWNIGSIFGPTIGGALANPHNVRPREHMEHPNLLQRFPYALPNLVAACFFAVGITVGFLYLEETLGTLEGHRDYGRILGDKLSRIVKSHIMTAEEILHLRSRDDAPNKNDERQPLLKSAEDEEMLPVEPKAPPQPPPSYSEVLNKQASLNLLVYTLLALHNMGFDSLLPVFMQYPPIKQKTDTSDNPLKFAGGFGLDHFKIGLIVTVYGICGMLIQFFLFPPIARRFGVLNCLKVCAIAFPVAYFLIPFTALLPTTNSRVGCCFAIMLIKCWCSIFAFPCSTILLTNSAASLRVLGTLNGFATSFSAIGRAAGPAIGGYMFSLGVKHGYVVAAWWTYCALAIIAAGPVWLLIEGEGFGGLDDLVSDEEDEEEDMEADVRGTEAHPEEAEPPFVPYSEREEGEEEEEYGGFEPITRTATMSSALSLGSDGYSTPGGSRHASTAEGSRLAGSEPALSRKSSRRVMRRTSIPIGMGSQGISRRYSSNLGQSLGAAGSYQ</sequence>
<dbReference type="Gene3D" id="1.20.1250.20">
    <property type="entry name" value="MFS general substrate transporter like domains"/>
    <property type="match status" value="1"/>
</dbReference>
<dbReference type="PANTHER" id="PTHR23504:SF8">
    <property type="entry name" value="TRANSPORTER, PUTATIVE (AFU_ORTHOLOGUE AFUA_1G03730)-RELATED"/>
    <property type="match status" value="1"/>
</dbReference>
<feature type="transmembrane region" description="Helical" evidence="7">
    <location>
        <begin position="442"/>
        <end position="462"/>
    </location>
</feature>
<keyword evidence="3 7" id="KW-0812">Transmembrane</keyword>
<dbReference type="Proteomes" id="UP001271007">
    <property type="component" value="Unassembled WGS sequence"/>
</dbReference>
<evidence type="ECO:0000259" key="8">
    <source>
        <dbReference type="PROSITE" id="PS50850"/>
    </source>
</evidence>
<evidence type="ECO:0000256" key="2">
    <source>
        <dbReference type="ARBA" id="ARBA00022448"/>
    </source>
</evidence>
<feature type="region of interest" description="Disordered" evidence="6">
    <location>
        <begin position="573"/>
        <end position="646"/>
    </location>
</feature>
<proteinExistence type="predicted"/>
<dbReference type="GO" id="GO:0022857">
    <property type="term" value="F:transmembrane transporter activity"/>
    <property type="evidence" value="ECO:0007669"/>
    <property type="project" value="InterPro"/>
</dbReference>
<evidence type="ECO:0000256" key="1">
    <source>
        <dbReference type="ARBA" id="ARBA00004141"/>
    </source>
</evidence>
<evidence type="ECO:0000256" key="4">
    <source>
        <dbReference type="ARBA" id="ARBA00022989"/>
    </source>
</evidence>
<keyword evidence="2" id="KW-0813">Transport</keyword>
<keyword evidence="5 7" id="KW-0472">Membrane</keyword>
<evidence type="ECO:0000256" key="6">
    <source>
        <dbReference type="SAM" id="MobiDB-lite"/>
    </source>
</evidence>
<feature type="compositionally biased region" description="Polar residues" evidence="6">
    <location>
        <begin position="625"/>
        <end position="637"/>
    </location>
</feature>
<accession>A0AAJ0DSG1</accession>
<evidence type="ECO:0000313" key="10">
    <source>
        <dbReference type="Proteomes" id="UP001271007"/>
    </source>
</evidence>
<dbReference type="InterPro" id="IPR011701">
    <property type="entry name" value="MFS"/>
</dbReference>
<name>A0AAJ0DSG1_9PEZI</name>
<feature type="transmembrane region" description="Helical" evidence="7">
    <location>
        <begin position="482"/>
        <end position="502"/>
    </location>
</feature>
<feature type="transmembrane region" description="Helical" evidence="7">
    <location>
        <begin position="189"/>
        <end position="211"/>
    </location>
</feature>
<feature type="domain" description="Major facilitator superfamily (MFS) profile" evidence="8">
    <location>
        <begin position="16"/>
        <end position="506"/>
    </location>
</feature>
<feature type="transmembrane region" description="Helical" evidence="7">
    <location>
        <begin position="382"/>
        <end position="402"/>
    </location>
</feature>
<dbReference type="SUPFAM" id="SSF103473">
    <property type="entry name" value="MFS general substrate transporter"/>
    <property type="match status" value="1"/>
</dbReference>
<dbReference type="InterPro" id="IPR036259">
    <property type="entry name" value="MFS_trans_sf"/>
</dbReference>
<comment type="caution">
    <text evidence="9">The sequence shown here is derived from an EMBL/GenBank/DDBJ whole genome shotgun (WGS) entry which is preliminary data.</text>
</comment>
<evidence type="ECO:0000256" key="7">
    <source>
        <dbReference type="SAM" id="Phobius"/>
    </source>
</evidence>
<keyword evidence="4 7" id="KW-1133">Transmembrane helix</keyword>
<dbReference type="Pfam" id="PF07690">
    <property type="entry name" value="MFS_1"/>
    <property type="match status" value="1"/>
</dbReference>
<dbReference type="PROSITE" id="PS50850">
    <property type="entry name" value="MFS"/>
    <property type="match status" value="1"/>
</dbReference>
<feature type="region of interest" description="Disordered" evidence="6">
    <location>
        <begin position="516"/>
        <end position="559"/>
    </location>
</feature>
<dbReference type="InterPro" id="IPR020846">
    <property type="entry name" value="MFS_dom"/>
</dbReference>
<evidence type="ECO:0000313" key="9">
    <source>
        <dbReference type="EMBL" id="KAK3055500.1"/>
    </source>
</evidence>
<evidence type="ECO:0000256" key="3">
    <source>
        <dbReference type="ARBA" id="ARBA00022692"/>
    </source>
</evidence>
<feature type="compositionally biased region" description="Pro residues" evidence="6">
    <location>
        <begin position="279"/>
        <end position="288"/>
    </location>
</feature>
<feature type="compositionally biased region" description="Acidic residues" evidence="6">
    <location>
        <begin position="549"/>
        <end position="558"/>
    </location>
</feature>
<dbReference type="AlphaFoldDB" id="A0AAJ0DSG1"/>
<feature type="transmembrane region" description="Helical" evidence="7">
    <location>
        <begin position="351"/>
        <end position="370"/>
    </location>
</feature>
<feature type="compositionally biased region" description="Basic and acidic residues" evidence="6">
    <location>
        <begin position="526"/>
        <end position="537"/>
    </location>
</feature>
<protein>
    <recommendedName>
        <fullName evidence="8">Major facilitator superfamily (MFS) profile domain-containing protein</fullName>
    </recommendedName>
</protein>
<feature type="compositionally biased region" description="Polar residues" evidence="6">
    <location>
        <begin position="573"/>
        <end position="593"/>
    </location>
</feature>
<gene>
    <name evidence="9" type="ORF">LTR09_003420</name>
</gene>
<feature type="compositionally biased region" description="Acidic residues" evidence="6">
    <location>
        <begin position="516"/>
        <end position="525"/>
    </location>
</feature>
<feature type="transmembrane region" description="Helical" evidence="7">
    <location>
        <begin position="150"/>
        <end position="168"/>
    </location>
</feature>
<evidence type="ECO:0000256" key="5">
    <source>
        <dbReference type="ARBA" id="ARBA00023136"/>
    </source>
</evidence>
<reference evidence="9" key="1">
    <citation type="submission" date="2023-04" db="EMBL/GenBank/DDBJ databases">
        <title>Black Yeasts Isolated from many extreme environments.</title>
        <authorList>
            <person name="Coleine C."/>
            <person name="Stajich J.E."/>
            <person name="Selbmann L."/>
        </authorList>
    </citation>
    <scope>NUCLEOTIDE SEQUENCE</scope>
    <source>
        <strain evidence="9">CCFEE 5312</strain>
    </source>
</reference>
<dbReference type="GO" id="GO:0016020">
    <property type="term" value="C:membrane"/>
    <property type="evidence" value="ECO:0007669"/>
    <property type="project" value="UniProtKB-SubCell"/>
</dbReference>
<dbReference type="EMBL" id="JAWDJX010000008">
    <property type="protein sequence ID" value="KAK3055500.1"/>
    <property type="molecule type" value="Genomic_DNA"/>
</dbReference>
<dbReference type="PANTHER" id="PTHR23504">
    <property type="entry name" value="MAJOR FACILITATOR SUPERFAMILY DOMAIN-CONTAINING PROTEIN 10"/>
    <property type="match status" value="1"/>
</dbReference>